<sequence length="111" mass="12801">MYLQTLVIREKDPVFMTAFRPLATVIVAVMGLLILGEELYLGSIVGSVLIVLGLYAILWQKIMRKRRKSWSSWSVISIHELRSTHKNDIYMTQRTNGSNHCVIFNRYISSI</sequence>
<evidence type="ECO:0000313" key="1">
    <source>
        <dbReference type="EMBL" id="KAJ0028039.1"/>
    </source>
</evidence>
<keyword evidence="2" id="KW-1185">Reference proteome</keyword>
<protein>
    <submittedName>
        <fullName evidence="1">Uncharacterized protein</fullName>
    </submittedName>
</protein>
<gene>
    <name evidence="1" type="ORF">Pint_36478</name>
</gene>
<proteinExistence type="predicted"/>
<dbReference type="Proteomes" id="UP001163603">
    <property type="component" value="Chromosome 9"/>
</dbReference>
<name>A0ACC0Y4E9_9ROSI</name>
<evidence type="ECO:0000313" key="2">
    <source>
        <dbReference type="Proteomes" id="UP001163603"/>
    </source>
</evidence>
<organism evidence="1 2">
    <name type="scientific">Pistacia integerrima</name>
    <dbReference type="NCBI Taxonomy" id="434235"/>
    <lineage>
        <taxon>Eukaryota</taxon>
        <taxon>Viridiplantae</taxon>
        <taxon>Streptophyta</taxon>
        <taxon>Embryophyta</taxon>
        <taxon>Tracheophyta</taxon>
        <taxon>Spermatophyta</taxon>
        <taxon>Magnoliopsida</taxon>
        <taxon>eudicotyledons</taxon>
        <taxon>Gunneridae</taxon>
        <taxon>Pentapetalae</taxon>
        <taxon>rosids</taxon>
        <taxon>malvids</taxon>
        <taxon>Sapindales</taxon>
        <taxon>Anacardiaceae</taxon>
        <taxon>Pistacia</taxon>
    </lineage>
</organism>
<reference evidence="2" key="1">
    <citation type="journal article" date="2023" name="G3 (Bethesda)">
        <title>Genome assembly and association tests identify interacting loci associated with vigor, precocity, and sex in interspecific pistachio rootstocks.</title>
        <authorList>
            <person name="Palmer W."/>
            <person name="Jacygrad E."/>
            <person name="Sagayaradj S."/>
            <person name="Cavanaugh K."/>
            <person name="Han R."/>
            <person name="Bertier L."/>
            <person name="Beede B."/>
            <person name="Kafkas S."/>
            <person name="Golino D."/>
            <person name="Preece J."/>
            <person name="Michelmore R."/>
        </authorList>
    </citation>
    <scope>NUCLEOTIDE SEQUENCE [LARGE SCALE GENOMIC DNA]</scope>
</reference>
<dbReference type="EMBL" id="CM047744">
    <property type="protein sequence ID" value="KAJ0028039.1"/>
    <property type="molecule type" value="Genomic_DNA"/>
</dbReference>
<accession>A0ACC0Y4E9</accession>
<comment type="caution">
    <text evidence="1">The sequence shown here is derived from an EMBL/GenBank/DDBJ whole genome shotgun (WGS) entry which is preliminary data.</text>
</comment>